<keyword evidence="2" id="KW-1185">Reference proteome</keyword>
<protein>
    <submittedName>
        <fullName evidence="1">Uncharacterized protein</fullName>
    </submittedName>
</protein>
<dbReference type="EMBL" id="KZ819685">
    <property type="protein sequence ID" value="PWN54422.1"/>
    <property type="molecule type" value="Genomic_DNA"/>
</dbReference>
<gene>
    <name evidence="1" type="ORF">IE53DRAFT_116756</name>
</gene>
<sequence>MPLVVHAGRSIVPVRACVFLIHSPPLPLTTAHPHHFFFFYHRSEAFHIASSTNGRHIEGSQRTKRTPRCFPTLFQPSSLFKPLLPGSPPMMDRGAASWQAQYSLAFMQLASESRDLRTNDGHAGVIEKDGRNWVPSIALQSMLLLLYFIFIFLVDRHRVTEDPRHRLLYPFSVMDL</sequence>
<proteinExistence type="predicted"/>
<evidence type="ECO:0000313" key="2">
    <source>
        <dbReference type="Proteomes" id="UP000245626"/>
    </source>
</evidence>
<dbReference type="Proteomes" id="UP000245626">
    <property type="component" value="Unassembled WGS sequence"/>
</dbReference>
<accession>A0ACD0P8N7</accession>
<reference evidence="1 2" key="1">
    <citation type="journal article" date="2018" name="Mol. Biol. Evol.">
        <title>Broad Genomic Sampling Reveals a Smut Pathogenic Ancestry of the Fungal Clade Ustilaginomycotina.</title>
        <authorList>
            <person name="Kijpornyongpan T."/>
            <person name="Mondo S.J."/>
            <person name="Barry K."/>
            <person name="Sandor L."/>
            <person name="Lee J."/>
            <person name="Lipzen A."/>
            <person name="Pangilinan J."/>
            <person name="LaButti K."/>
            <person name="Hainaut M."/>
            <person name="Henrissat B."/>
            <person name="Grigoriev I.V."/>
            <person name="Spatafora J.W."/>
            <person name="Aime M.C."/>
        </authorList>
    </citation>
    <scope>NUCLEOTIDE SEQUENCE [LARGE SCALE GENOMIC DNA]</scope>
    <source>
        <strain evidence="1 2">SA 807</strain>
    </source>
</reference>
<organism evidence="1 2">
    <name type="scientific">Violaceomyces palustris</name>
    <dbReference type="NCBI Taxonomy" id="1673888"/>
    <lineage>
        <taxon>Eukaryota</taxon>
        <taxon>Fungi</taxon>
        <taxon>Dikarya</taxon>
        <taxon>Basidiomycota</taxon>
        <taxon>Ustilaginomycotina</taxon>
        <taxon>Ustilaginomycetes</taxon>
        <taxon>Violaceomycetales</taxon>
        <taxon>Violaceomycetaceae</taxon>
        <taxon>Violaceomyces</taxon>
    </lineage>
</organism>
<evidence type="ECO:0000313" key="1">
    <source>
        <dbReference type="EMBL" id="PWN54422.1"/>
    </source>
</evidence>
<name>A0ACD0P8N7_9BASI</name>